<dbReference type="Gene3D" id="3.40.50.300">
    <property type="entry name" value="P-loop containing nucleotide triphosphate hydrolases"/>
    <property type="match status" value="1"/>
</dbReference>
<dbReference type="STRING" id="273075.gene:9572343"/>
<dbReference type="GO" id="GO:0009236">
    <property type="term" value="P:cobalamin biosynthetic process"/>
    <property type="evidence" value="ECO:0007669"/>
    <property type="project" value="InterPro"/>
</dbReference>
<sequence>MEENSKLGLIDVFTGDGKGKTTAAFGLAFRALGWGYRVYILQFMKTGVYGENKSAIMFDRNLKVDFVGMPYFIAWENEIPKEDLDKVKNVVICKKGHPPDDYRRAVKERFDRSLEELKSGKWDMFIYDEINVALYYYLLSMEEVMEIFKAKPDHTELVFTGRKMPKEIMERADLITEVSSPRHPYQRGILARRGVDF</sequence>
<evidence type="ECO:0000313" key="2">
    <source>
        <dbReference type="Proteomes" id="UP000001024"/>
    </source>
</evidence>
<gene>
    <name evidence="1" type="ordered locus">Ta1121</name>
</gene>
<dbReference type="HOGENOM" id="CLU_088595_2_0_2"/>
<dbReference type="EMBL" id="AL445066">
    <property type="protein sequence ID" value="CAC12248.1"/>
    <property type="molecule type" value="Genomic_DNA"/>
</dbReference>
<dbReference type="Pfam" id="PF02572">
    <property type="entry name" value="CobA_CobO_BtuR"/>
    <property type="match status" value="1"/>
</dbReference>
<dbReference type="PaxDb" id="273075-Ta1121"/>
<reference evidence="1 2" key="1">
    <citation type="journal article" date="2000" name="Nature">
        <title>The genome sequence of the thermoacidophilic scavenger Thermoplasma acidophilum.</title>
        <authorList>
            <person name="Ruepp A."/>
            <person name="Graml W."/>
            <person name="Santos-Martinez M.L."/>
            <person name="Koretke K.K."/>
            <person name="Volker C."/>
            <person name="Mewes H.W."/>
            <person name="Frishman D."/>
            <person name="Stocker S."/>
            <person name="Lupas A.N."/>
            <person name="Baumeister W."/>
        </authorList>
    </citation>
    <scope>NUCLEOTIDE SEQUENCE [LARGE SCALE GENOMIC DNA]</scope>
    <source>
        <strain evidence="2">ATCC 25905 / DSM 1728 / JCM 9062 / NBRC 15155 / AMRC-C165</strain>
    </source>
</reference>
<dbReference type="InterPro" id="IPR027417">
    <property type="entry name" value="P-loop_NTPase"/>
</dbReference>
<dbReference type="PANTHER" id="PTHR46638:SF1">
    <property type="entry name" value="CORRINOID ADENOSYLTRANSFERASE"/>
    <property type="match status" value="1"/>
</dbReference>
<dbReference type="InterPro" id="IPR003724">
    <property type="entry name" value="CblAdoTrfase_CobA"/>
</dbReference>
<dbReference type="PANTHER" id="PTHR46638">
    <property type="entry name" value="CORRINOID ADENOSYLTRANSFERASE"/>
    <property type="match status" value="1"/>
</dbReference>
<dbReference type="Proteomes" id="UP000001024">
    <property type="component" value="Chromosome"/>
</dbReference>
<dbReference type="KEGG" id="tac:Ta1121"/>
<organism evidence="1 2">
    <name type="scientific">Thermoplasma acidophilum (strain ATCC 25905 / DSM 1728 / JCM 9062 / NBRC 15155 / AMRC-C165)</name>
    <dbReference type="NCBI Taxonomy" id="273075"/>
    <lineage>
        <taxon>Archaea</taxon>
        <taxon>Methanobacteriati</taxon>
        <taxon>Thermoplasmatota</taxon>
        <taxon>Thermoplasmata</taxon>
        <taxon>Thermoplasmatales</taxon>
        <taxon>Thermoplasmataceae</taxon>
        <taxon>Thermoplasma</taxon>
    </lineage>
</organism>
<accession>Q9HJ51</accession>
<proteinExistence type="predicted"/>
<dbReference type="OrthoDB" id="24392at2157"/>
<dbReference type="SUPFAM" id="SSF52540">
    <property type="entry name" value="P-loop containing nucleoside triphosphate hydrolases"/>
    <property type="match status" value="1"/>
</dbReference>
<dbReference type="EnsemblBacteria" id="CAC12248">
    <property type="protein sequence ID" value="CAC12248"/>
    <property type="gene ID" value="CAC12248"/>
</dbReference>
<name>Q9HJ51_THEAC</name>
<evidence type="ECO:0000313" key="1">
    <source>
        <dbReference type="EMBL" id="CAC12248.1"/>
    </source>
</evidence>
<dbReference type="GO" id="GO:0008817">
    <property type="term" value="F:corrinoid adenosyltransferase activity"/>
    <property type="evidence" value="ECO:0007669"/>
    <property type="project" value="InterPro"/>
</dbReference>
<dbReference type="GO" id="GO:0005524">
    <property type="term" value="F:ATP binding"/>
    <property type="evidence" value="ECO:0007669"/>
    <property type="project" value="InterPro"/>
</dbReference>
<dbReference type="RefSeq" id="WP_010901531.1">
    <property type="nucleotide sequence ID" value="NC_002578.1"/>
</dbReference>
<dbReference type="PIRSF" id="PIRSF015617">
    <property type="entry name" value="Adensltrnsf_CobA"/>
    <property type="match status" value="1"/>
</dbReference>
<dbReference type="InParanoid" id="Q9HJ51"/>
<protein>
    <submittedName>
        <fullName evidence="1">Cob(I)alamin adenosyltransferase related protein</fullName>
    </submittedName>
</protein>
<keyword evidence="2" id="KW-1185">Reference proteome</keyword>
<dbReference type="AlphaFoldDB" id="Q9HJ51"/>
<dbReference type="eggNOG" id="arCOG04678">
    <property type="taxonomic scope" value="Archaea"/>
</dbReference>